<proteinExistence type="predicted"/>
<sequence>MQVSTFKRIEMIIRDPPPSAFLEAIKAMIHSALFAKSCQHNGVSSHCIYISNLNTFTFSIKFFPKTKLSPSRSTCLK</sequence>
<protein>
    <submittedName>
        <fullName evidence="1">Uncharacterized protein</fullName>
    </submittedName>
</protein>
<organism evidence="1 2">
    <name type="scientific">Cardiocondyla obscurior</name>
    <dbReference type="NCBI Taxonomy" id="286306"/>
    <lineage>
        <taxon>Eukaryota</taxon>
        <taxon>Metazoa</taxon>
        <taxon>Ecdysozoa</taxon>
        <taxon>Arthropoda</taxon>
        <taxon>Hexapoda</taxon>
        <taxon>Insecta</taxon>
        <taxon>Pterygota</taxon>
        <taxon>Neoptera</taxon>
        <taxon>Endopterygota</taxon>
        <taxon>Hymenoptera</taxon>
        <taxon>Apocrita</taxon>
        <taxon>Aculeata</taxon>
        <taxon>Formicoidea</taxon>
        <taxon>Formicidae</taxon>
        <taxon>Myrmicinae</taxon>
        <taxon>Cardiocondyla</taxon>
    </lineage>
</organism>
<dbReference type="AlphaFoldDB" id="A0AAW2EYU1"/>
<dbReference type="EMBL" id="JADYXP020000017">
    <property type="protein sequence ID" value="KAL0106827.1"/>
    <property type="molecule type" value="Genomic_DNA"/>
</dbReference>
<evidence type="ECO:0000313" key="1">
    <source>
        <dbReference type="EMBL" id="KAL0106827.1"/>
    </source>
</evidence>
<dbReference type="Proteomes" id="UP001430953">
    <property type="component" value="Unassembled WGS sequence"/>
</dbReference>
<reference evidence="1 2" key="1">
    <citation type="submission" date="2023-03" db="EMBL/GenBank/DDBJ databases">
        <title>High recombination rates correlate with genetic variation in Cardiocondyla obscurior ants.</title>
        <authorList>
            <person name="Errbii M."/>
        </authorList>
    </citation>
    <scope>NUCLEOTIDE SEQUENCE [LARGE SCALE GENOMIC DNA]</scope>
    <source>
        <strain evidence="1">Alpha-2009</strain>
        <tissue evidence="1">Whole body</tissue>
    </source>
</reference>
<evidence type="ECO:0000313" key="2">
    <source>
        <dbReference type="Proteomes" id="UP001430953"/>
    </source>
</evidence>
<accession>A0AAW2EYU1</accession>
<keyword evidence="2" id="KW-1185">Reference proteome</keyword>
<name>A0AAW2EYU1_9HYME</name>
<gene>
    <name evidence="1" type="ORF">PUN28_015398</name>
</gene>
<comment type="caution">
    <text evidence="1">The sequence shown here is derived from an EMBL/GenBank/DDBJ whole genome shotgun (WGS) entry which is preliminary data.</text>
</comment>